<comment type="similarity">
    <text evidence="1 3">Belongs to the tektin family.</text>
</comment>
<feature type="compositionally biased region" description="Basic and acidic residues" evidence="5">
    <location>
        <begin position="1"/>
        <end position="13"/>
    </location>
</feature>
<dbReference type="EMBL" id="JAWZYT010000156">
    <property type="protein sequence ID" value="KAK4327352.1"/>
    <property type="molecule type" value="Genomic_DNA"/>
</dbReference>
<dbReference type="GO" id="GO:0005930">
    <property type="term" value="C:axoneme"/>
    <property type="evidence" value="ECO:0007669"/>
    <property type="project" value="UniProtKB-SubCell"/>
</dbReference>
<evidence type="ECO:0000313" key="6">
    <source>
        <dbReference type="EMBL" id="KAK4327352.1"/>
    </source>
</evidence>
<comment type="subcellular location">
    <subcellularLocation>
        <location evidence="3">Cytoplasm</location>
        <location evidence="3">Cytoskeleton</location>
        <location evidence="3">Cilium axoneme</location>
    </subcellularLocation>
</comment>
<dbReference type="InterPro" id="IPR000435">
    <property type="entry name" value="Tektins"/>
</dbReference>
<organism evidence="6 7">
    <name type="scientific">Petrolisthes manimaculis</name>
    <dbReference type="NCBI Taxonomy" id="1843537"/>
    <lineage>
        <taxon>Eukaryota</taxon>
        <taxon>Metazoa</taxon>
        <taxon>Ecdysozoa</taxon>
        <taxon>Arthropoda</taxon>
        <taxon>Crustacea</taxon>
        <taxon>Multicrustacea</taxon>
        <taxon>Malacostraca</taxon>
        <taxon>Eumalacostraca</taxon>
        <taxon>Eucarida</taxon>
        <taxon>Decapoda</taxon>
        <taxon>Pleocyemata</taxon>
        <taxon>Anomura</taxon>
        <taxon>Galatheoidea</taxon>
        <taxon>Porcellanidae</taxon>
        <taxon>Petrolisthes</taxon>
    </lineage>
</organism>
<evidence type="ECO:0000256" key="1">
    <source>
        <dbReference type="ARBA" id="ARBA00007209"/>
    </source>
</evidence>
<gene>
    <name evidence="6" type="ORF">Pmani_002180</name>
</gene>
<dbReference type="GO" id="GO:0060271">
    <property type="term" value="P:cilium assembly"/>
    <property type="evidence" value="ECO:0007669"/>
    <property type="project" value="UniProtKB-UniRule"/>
</dbReference>
<keyword evidence="4" id="KW-0175">Coiled coil</keyword>
<dbReference type="PANTHER" id="PTHR19960:SF7">
    <property type="entry name" value="TEKTIN"/>
    <property type="match status" value="1"/>
</dbReference>
<feature type="region of interest" description="Disordered" evidence="5">
    <location>
        <begin position="1"/>
        <end position="20"/>
    </location>
</feature>
<reference evidence="6" key="1">
    <citation type="submission" date="2023-11" db="EMBL/GenBank/DDBJ databases">
        <title>Genome assemblies of two species of porcelain crab, Petrolisthes cinctipes and Petrolisthes manimaculis (Anomura: Porcellanidae).</title>
        <authorList>
            <person name="Angst P."/>
        </authorList>
    </citation>
    <scope>NUCLEOTIDE SEQUENCE</scope>
    <source>
        <strain evidence="6">PB745_02</strain>
        <tissue evidence="6">Gill</tissue>
    </source>
</reference>
<protein>
    <recommendedName>
        <fullName evidence="3">Tektin</fullName>
    </recommendedName>
</protein>
<dbReference type="GO" id="GO:0060294">
    <property type="term" value="P:cilium movement involved in cell motility"/>
    <property type="evidence" value="ECO:0007669"/>
    <property type="project" value="UniProtKB-UniRule"/>
</dbReference>
<keyword evidence="3" id="KW-0969">Cilium</keyword>
<keyword evidence="7" id="KW-1185">Reference proteome</keyword>
<dbReference type="Pfam" id="PF03148">
    <property type="entry name" value="Tektin"/>
    <property type="match status" value="1"/>
</dbReference>
<feature type="coiled-coil region" evidence="4">
    <location>
        <begin position="232"/>
        <end position="266"/>
    </location>
</feature>
<evidence type="ECO:0000313" key="7">
    <source>
        <dbReference type="Proteomes" id="UP001292094"/>
    </source>
</evidence>
<evidence type="ECO:0000256" key="2">
    <source>
        <dbReference type="ARBA" id="ARBA00022490"/>
    </source>
</evidence>
<dbReference type="AlphaFoldDB" id="A0AAE1QL90"/>
<dbReference type="PANTHER" id="PTHR19960">
    <property type="entry name" value="TEKTIN"/>
    <property type="match status" value="1"/>
</dbReference>
<evidence type="ECO:0000256" key="5">
    <source>
        <dbReference type="SAM" id="MobiDB-lite"/>
    </source>
</evidence>
<keyword evidence="3" id="KW-0282">Flagellum</keyword>
<keyword evidence="3" id="KW-0966">Cell projection</keyword>
<comment type="caution">
    <text evidence="6">The sequence shown here is derived from an EMBL/GenBank/DDBJ whole genome shotgun (WGS) entry which is preliminary data.</text>
</comment>
<sequence length="388" mass="44386">MLRIEKPVSRHQPDSWLRNNESIRQASHDVRNTSHNLRHHSHHLRDQVREEIKKLEKAKEVAEDELEARFSPLNTALQCLTLRERRREGDLVKDEVEISLHDEVRMLEKSRADLEKVVLSSVSHLRSLNQARQILLQDLSDKQAALDIDKTQEDLTEHSPQISFKPDSLRVPSGSILPAAWLEHSLTNMTRTEAAIKESQELRDTICITIQTTKREDETQQTATEYSLRCRLHQESRARDELQWQKEKLMAEIKDQEKEISALETQLQASSLPLKVAQTRLEGRTARRGQDLVRDAAQDGLAAEVTQLTQSRTLLRQQLVLALDSLHSLQRHLRAVDVDLGRKSLSVSLEKKVQDTRQALKEAAPLQSLTEANLTITGSLRAHPTQIL</sequence>
<dbReference type="GO" id="GO:0005634">
    <property type="term" value="C:nucleus"/>
    <property type="evidence" value="ECO:0007669"/>
    <property type="project" value="TreeGrafter"/>
</dbReference>
<dbReference type="Proteomes" id="UP001292094">
    <property type="component" value="Unassembled WGS sequence"/>
</dbReference>
<accession>A0AAE1QL90</accession>
<proteinExistence type="inferred from homology"/>
<dbReference type="GO" id="GO:0015630">
    <property type="term" value="C:microtubule cytoskeleton"/>
    <property type="evidence" value="ECO:0007669"/>
    <property type="project" value="UniProtKB-UniRule"/>
</dbReference>
<keyword evidence="2" id="KW-0963">Cytoplasm</keyword>
<evidence type="ECO:0000256" key="4">
    <source>
        <dbReference type="SAM" id="Coils"/>
    </source>
</evidence>
<name>A0AAE1QL90_9EUCA</name>
<evidence type="ECO:0000256" key="3">
    <source>
        <dbReference type="RuleBase" id="RU367040"/>
    </source>
</evidence>
<dbReference type="InterPro" id="IPR048256">
    <property type="entry name" value="Tektin-like"/>
</dbReference>